<proteinExistence type="inferred from homology"/>
<comment type="caution">
    <text evidence="4">The sequence shown here is derived from an EMBL/GenBank/DDBJ whole genome shotgun (WGS) entry which is preliminary data.</text>
</comment>
<dbReference type="Proteomes" id="UP000265845">
    <property type="component" value="Unassembled WGS sequence"/>
</dbReference>
<organism evidence="4 5">
    <name type="scientific">Henriciella algicola</name>
    <dbReference type="NCBI Taxonomy" id="1608422"/>
    <lineage>
        <taxon>Bacteria</taxon>
        <taxon>Pseudomonadati</taxon>
        <taxon>Pseudomonadota</taxon>
        <taxon>Alphaproteobacteria</taxon>
        <taxon>Hyphomonadales</taxon>
        <taxon>Hyphomonadaceae</taxon>
        <taxon>Henriciella</taxon>
    </lineage>
</organism>
<feature type="signal peptide" evidence="3">
    <location>
        <begin position="1"/>
        <end position="27"/>
    </location>
</feature>
<keyword evidence="3" id="KW-0732">Signal</keyword>
<dbReference type="InterPro" id="IPR006597">
    <property type="entry name" value="Sel1-like"/>
</dbReference>
<dbReference type="OrthoDB" id="7615610at2"/>
<comment type="similarity">
    <text evidence="1">Belongs to the hcp beta-lactamase family.</text>
</comment>
<dbReference type="InterPro" id="IPR011990">
    <property type="entry name" value="TPR-like_helical_dom_sf"/>
</dbReference>
<evidence type="ECO:0000256" key="1">
    <source>
        <dbReference type="ARBA" id="ARBA00008486"/>
    </source>
</evidence>
<evidence type="ECO:0000313" key="5">
    <source>
        <dbReference type="Proteomes" id="UP000265845"/>
    </source>
</evidence>
<dbReference type="EMBL" id="QWGA01000003">
    <property type="protein sequence ID" value="RIJ31333.1"/>
    <property type="molecule type" value="Genomic_DNA"/>
</dbReference>
<keyword evidence="5" id="KW-1185">Reference proteome</keyword>
<dbReference type="PANTHER" id="PTHR13891:SF1">
    <property type="entry name" value="CYTOCHROME C OXIDASE ASSEMBLY FACTOR 7"/>
    <property type="match status" value="1"/>
</dbReference>
<keyword evidence="2" id="KW-0677">Repeat</keyword>
<protein>
    <submittedName>
        <fullName evidence="4">Sel1 repeat family protein</fullName>
    </submittedName>
</protein>
<dbReference type="SMART" id="SM00671">
    <property type="entry name" value="SEL1"/>
    <property type="match status" value="4"/>
</dbReference>
<sequence length="469" mass="51074">MMPFIRHWKAVASVVALHGVVEPTAMAMEPANLPDRGNPEWVAQCGQEGGYQACENLANQHLKGLDGVPVSRTYTGYYLLKACRYGNLEMCEYATGMVVGDDNKPVDEPAALSVFKEAMAVRCINGDPVTCIAGAITFNDEDHAAYDPDYVGNSYAIGCERGSPSACFAQGLWFSPYSPQEGVQVDAEKSLIGYRRACISEPGDDAYFDAEDVSFGCYMSYYFLRGGEGVPAEPEQAEHALYRSCEMGNAKNCEFAASAFHHGVNNVEKNPVSARTMAQKGCELGNMGACAIEGQLAFTDENYAKSFAAYQQACDAEPSDANCPMAAVAAYRGFGAENAKTTEYARAACDTGDGWACYTYASNTFWLDGDNHNRHLYAKSCSLGFAEGCAFVEELDARAARNAEIDRRNEQMIADLQRPVQPIQRTPTLGEQIEALGNSFKDWKPSYCSNSSITSRDGLFTTRPECADY</sequence>
<dbReference type="Gene3D" id="1.25.40.10">
    <property type="entry name" value="Tetratricopeptide repeat domain"/>
    <property type="match status" value="2"/>
</dbReference>
<accession>A0A399RLL7</accession>
<evidence type="ECO:0000256" key="2">
    <source>
        <dbReference type="ARBA" id="ARBA00022737"/>
    </source>
</evidence>
<evidence type="ECO:0000256" key="3">
    <source>
        <dbReference type="SAM" id="SignalP"/>
    </source>
</evidence>
<dbReference type="RefSeq" id="WP_119452829.1">
    <property type="nucleotide sequence ID" value="NZ_QWGA01000003.1"/>
</dbReference>
<dbReference type="PANTHER" id="PTHR13891">
    <property type="entry name" value="CYTOCHROME C OXIDASE ASSEMBLY FACTOR 7"/>
    <property type="match status" value="1"/>
</dbReference>
<feature type="chain" id="PRO_5039897907" evidence="3">
    <location>
        <begin position="28"/>
        <end position="469"/>
    </location>
</feature>
<dbReference type="AlphaFoldDB" id="A0A399RLL7"/>
<reference evidence="4 5" key="1">
    <citation type="submission" date="2018-08" db="EMBL/GenBank/DDBJ databases">
        <title>Henriciella mobilis sp. nov., isolated from seawater.</title>
        <authorList>
            <person name="Cheng H."/>
            <person name="Wu Y.-H."/>
            <person name="Xu X.-W."/>
            <person name="Guo L.-L."/>
        </authorList>
    </citation>
    <scope>NUCLEOTIDE SEQUENCE [LARGE SCALE GENOMIC DNA]</scope>
    <source>
        <strain evidence="4 5">CCUG67844</strain>
    </source>
</reference>
<dbReference type="SUPFAM" id="SSF81901">
    <property type="entry name" value="HCP-like"/>
    <property type="match status" value="1"/>
</dbReference>
<evidence type="ECO:0000313" key="4">
    <source>
        <dbReference type="EMBL" id="RIJ31333.1"/>
    </source>
</evidence>
<name>A0A399RLL7_9PROT</name>
<dbReference type="InterPro" id="IPR040239">
    <property type="entry name" value="HcpB-like"/>
</dbReference>
<gene>
    <name evidence="4" type="ORF">D1222_03480</name>
</gene>